<reference evidence="5" key="1">
    <citation type="submission" date="2019-12" db="EMBL/GenBank/DDBJ databases">
        <title>Actinomadura physcomitrii sp. nov., a novel actinomycete isolated from moss [Physcomitrium sphaericum (Ludw) Fuernr].</title>
        <authorList>
            <person name="Zhuang X."/>
        </authorList>
    </citation>
    <scope>NUCLEOTIDE SEQUENCE [LARGE SCALE GENOMIC DNA]</scope>
    <source>
        <strain evidence="5">LD22</strain>
    </source>
</reference>
<keyword evidence="2" id="KW-0238">DNA-binding</keyword>
<sequence length="287" mass="30936">MVDRPVEIRDRGGWLEARGRPHPALRPFLRVYQGYWEPVAVPSRMRTLPTRTAVVIVNLGPPMRLATPSDTGTEYGSFVAGMHDGHGEYTTPGGQHGVQLDVTPLGAYTLLGVPMARLTNAAVELPDLLGPGAAALVERLAATPCWAARFDLLDAFLLRRLEIGPVPDPEVARAWRLLDGTGGAVGVARLAADVGWSRRHLTQRFTEQAGLPPKVMGRVLRFRRAVGLLSRGGVGLAETAAVCGYYDQAHLNREFRALAGCTPSQLLGGMLEQQRLTTAAEPARTAP</sequence>
<dbReference type="GO" id="GO:0043565">
    <property type="term" value="F:sequence-specific DNA binding"/>
    <property type="evidence" value="ECO:0007669"/>
    <property type="project" value="InterPro"/>
</dbReference>
<dbReference type="InterPro" id="IPR046532">
    <property type="entry name" value="DUF6597"/>
</dbReference>
<dbReference type="SMART" id="SM00342">
    <property type="entry name" value="HTH_ARAC"/>
    <property type="match status" value="1"/>
</dbReference>
<dbReference type="PANTHER" id="PTHR46796:SF15">
    <property type="entry name" value="BLL1074 PROTEIN"/>
    <property type="match status" value="1"/>
</dbReference>
<name>A0A6I4MR22_9ACTN</name>
<keyword evidence="6" id="KW-1185">Reference proteome</keyword>
<organism evidence="5 6">
    <name type="scientific">Actinomadura physcomitrii</name>
    <dbReference type="NCBI Taxonomy" id="2650748"/>
    <lineage>
        <taxon>Bacteria</taxon>
        <taxon>Bacillati</taxon>
        <taxon>Actinomycetota</taxon>
        <taxon>Actinomycetes</taxon>
        <taxon>Streptosporangiales</taxon>
        <taxon>Thermomonosporaceae</taxon>
        <taxon>Actinomadura</taxon>
    </lineage>
</organism>
<dbReference type="Pfam" id="PF20240">
    <property type="entry name" value="DUF6597"/>
    <property type="match status" value="1"/>
</dbReference>
<evidence type="ECO:0000313" key="5">
    <source>
        <dbReference type="EMBL" id="MWA05299.1"/>
    </source>
</evidence>
<dbReference type="SUPFAM" id="SSF46689">
    <property type="entry name" value="Homeodomain-like"/>
    <property type="match status" value="1"/>
</dbReference>
<accession>A0A6I4MR22</accession>
<dbReference type="InterPro" id="IPR050204">
    <property type="entry name" value="AraC_XylS_family_regulators"/>
</dbReference>
<keyword evidence="1" id="KW-0805">Transcription regulation</keyword>
<evidence type="ECO:0000256" key="2">
    <source>
        <dbReference type="ARBA" id="ARBA00023125"/>
    </source>
</evidence>
<dbReference type="InterPro" id="IPR018060">
    <property type="entry name" value="HTH_AraC"/>
</dbReference>
<protein>
    <submittedName>
        <fullName evidence="5">Helix-turn-helix domain-containing protein</fullName>
    </submittedName>
</protein>
<dbReference type="RefSeq" id="WP_151597800.1">
    <property type="nucleotide sequence ID" value="NZ_WBMS02000036.1"/>
</dbReference>
<dbReference type="Pfam" id="PF12833">
    <property type="entry name" value="HTH_18"/>
    <property type="match status" value="1"/>
</dbReference>
<dbReference type="GO" id="GO:0003700">
    <property type="term" value="F:DNA-binding transcription factor activity"/>
    <property type="evidence" value="ECO:0007669"/>
    <property type="project" value="InterPro"/>
</dbReference>
<dbReference type="InterPro" id="IPR009057">
    <property type="entry name" value="Homeodomain-like_sf"/>
</dbReference>
<dbReference type="Proteomes" id="UP000462055">
    <property type="component" value="Unassembled WGS sequence"/>
</dbReference>
<dbReference type="PROSITE" id="PS01124">
    <property type="entry name" value="HTH_ARAC_FAMILY_2"/>
    <property type="match status" value="1"/>
</dbReference>
<dbReference type="PANTHER" id="PTHR46796">
    <property type="entry name" value="HTH-TYPE TRANSCRIPTIONAL ACTIVATOR RHAS-RELATED"/>
    <property type="match status" value="1"/>
</dbReference>
<evidence type="ECO:0000256" key="3">
    <source>
        <dbReference type="ARBA" id="ARBA00023163"/>
    </source>
</evidence>
<proteinExistence type="predicted"/>
<comment type="caution">
    <text evidence="5">The sequence shown here is derived from an EMBL/GenBank/DDBJ whole genome shotgun (WGS) entry which is preliminary data.</text>
</comment>
<gene>
    <name evidence="5" type="ORF">F8568_034045</name>
</gene>
<dbReference type="EMBL" id="WBMS02000036">
    <property type="protein sequence ID" value="MWA05299.1"/>
    <property type="molecule type" value="Genomic_DNA"/>
</dbReference>
<evidence type="ECO:0000313" key="6">
    <source>
        <dbReference type="Proteomes" id="UP000462055"/>
    </source>
</evidence>
<dbReference type="Gene3D" id="1.10.10.60">
    <property type="entry name" value="Homeodomain-like"/>
    <property type="match status" value="1"/>
</dbReference>
<feature type="domain" description="HTH araC/xylS-type" evidence="4">
    <location>
        <begin position="187"/>
        <end position="269"/>
    </location>
</feature>
<evidence type="ECO:0000256" key="1">
    <source>
        <dbReference type="ARBA" id="ARBA00023015"/>
    </source>
</evidence>
<keyword evidence="3" id="KW-0804">Transcription</keyword>
<dbReference type="AlphaFoldDB" id="A0A6I4MR22"/>
<evidence type="ECO:0000259" key="4">
    <source>
        <dbReference type="PROSITE" id="PS01124"/>
    </source>
</evidence>